<organism evidence="1 2">
    <name type="scientific">Pseudomonas asplenii</name>
    <dbReference type="NCBI Taxonomy" id="53407"/>
    <lineage>
        <taxon>Bacteria</taxon>
        <taxon>Pseudomonadati</taxon>
        <taxon>Pseudomonadota</taxon>
        <taxon>Gammaproteobacteria</taxon>
        <taxon>Pseudomonadales</taxon>
        <taxon>Pseudomonadaceae</taxon>
        <taxon>Pseudomonas</taxon>
    </lineage>
</organism>
<dbReference type="Proteomes" id="UP000037931">
    <property type="component" value="Unassembled WGS sequence"/>
</dbReference>
<evidence type="ECO:0008006" key="3">
    <source>
        <dbReference type="Google" id="ProtNLM"/>
    </source>
</evidence>
<dbReference type="OrthoDB" id="122670at2"/>
<dbReference type="RefSeq" id="WP_054058138.1">
    <property type="nucleotide sequence ID" value="NZ_JSYZ01000025.1"/>
</dbReference>
<evidence type="ECO:0000313" key="2">
    <source>
        <dbReference type="Proteomes" id="UP000037931"/>
    </source>
</evidence>
<sequence>MVTTARFDDVRVVIYSNDHRPCHVHVMNWEHEAVFHLRCPEGPPQLRINYGFTYRRLKLLCALLTEDLAYQCQQWKEIHGDFD</sequence>
<name>A0A0N0E1N5_9PSED</name>
<dbReference type="AlphaFoldDB" id="A0A0N0E1N5"/>
<protein>
    <recommendedName>
        <fullName evidence="3">DUF4160 domain-containing protein</fullName>
    </recommendedName>
</protein>
<dbReference type="InterPro" id="IPR025427">
    <property type="entry name" value="DUF4160"/>
</dbReference>
<keyword evidence="2" id="KW-1185">Reference proteome</keyword>
<proteinExistence type="predicted"/>
<dbReference type="Pfam" id="PF13711">
    <property type="entry name" value="DUF4160"/>
    <property type="match status" value="1"/>
</dbReference>
<dbReference type="STRING" id="50340.PF66_05474"/>
<accession>A0A0N0E1N5</accession>
<evidence type="ECO:0000313" key="1">
    <source>
        <dbReference type="EMBL" id="KPA87897.1"/>
    </source>
</evidence>
<reference evidence="1 2" key="1">
    <citation type="journal article" date="2015" name="PLoS ONE">
        <title>Rice-Infecting Pseudomonas Genomes Are Highly Accessorized and Harbor Multiple Putative Virulence Mechanisms to Cause Sheath Brown Rot.</title>
        <authorList>
            <person name="Quibod I.L."/>
            <person name="Grande G."/>
            <person name="Oreiro E.G."/>
            <person name="Borja F.N."/>
            <person name="Dossa G.S."/>
            <person name="Mauleon R."/>
            <person name="Cruz C.V."/>
            <person name="Oliva R."/>
        </authorList>
    </citation>
    <scope>NUCLEOTIDE SEQUENCE [LARGE SCALE GENOMIC DNA]</scope>
    <source>
        <strain evidence="1 2">IRRI 6609</strain>
    </source>
</reference>
<dbReference type="EMBL" id="JSYZ01000025">
    <property type="protein sequence ID" value="KPA87897.1"/>
    <property type="molecule type" value="Genomic_DNA"/>
</dbReference>
<gene>
    <name evidence="1" type="ORF">PF66_05474</name>
</gene>
<dbReference type="PATRIC" id="fig|50340.43.peg.3187"/>
<comment type="caution">
    <text evidence="1">The sequence shown here is derived from an EMBL/GenBank/DDBJ whole genome shotgun (WGS) entry which is preliminary data.</text>
</comment>